<dbReference type="EMBL" id="JAKKPZ010000033">
    <property type="protein sequence ID" value="KAI1708848.1"/>
    <property type="molecule type" value="Genomic_DNA"/>
</dbReference>
<sequence length="77" mass="8789">MCVNKAPYEQRSIWDVEKEIANRKSLHMGTRNCSLIRLGWLPAVKKRDARSGNRLDHSGCPRAAVHRGSGWRERCDG</sequence>
<gene>
    <name evidence="1" type="ORF">DdX_11604</name>
</gene>
<keyword evidence="2" id="KW-1185">Reference proteome</keyword>
<dbReference type="Proteomes" id="UP001201812">
    <property type="component" value="Unassembled WGS sequence"/>
</dbReference>
<protein>
    <submittedName>
        <fullName evidence="1">Uncharacterized protein</fullName>
    </submittedName>
</protein>
<proteinExistence type="predicted"/>
<comment type="caution">
    <text evidence="1">The sequence shown here is derived from an EMBL/GenBank/DDBJ whole genome shotgun (WGS) entry which is preliminary data.</text>
</comment>
<accession>A0AAD4N1W5</accession>
<name>A0AAD4N1W5_9BILA</name>
<organism evidence="1 2">
    <name type="scientific">Ditylenchus destructor</name>
    <dbReference type="NCBI Taxonomy" id="166010"/>
    <lineage>
        <taxon>Eukaryota</taxon>
        <taxon>Metazoa</taxon>
        <taxon>Ecdysozoa</taxon>
        <taxon>Nematoda</taxon>
        <taxon>Chromadorea</taxon>
        <taxon>Rhabditida</taxon>
        <taxon>Tylenchina</taxon>
        <taxon>Tylenchomorpha</taxon>
        <taxon>Sphaerularioidea</taxon>
        <taxon>Anguinidae</taxon>
        <taxon>Anguininae</taxon>
        <taxon>Ditylenchus</taxon>
    </lineage>
</organism>
<evidence type="ECO:0000313" key="1">
    <source>
        <dbReference type="EMBL" id="KAI1708848.1"/>
    </source>
</evidence>
<reference evidence="1" key="1">
    <citation type="submission" date="2022-01" db="EMBL/GenBank/DDBJ databases">
        <title>Genome Sequence Resource for Two Populations of Ditylenchus destructor, the Migratory Endoparasitic Phytonematode.</title>
        <authorList>
            <person name="Zhang H."/>
            <person name="Lin R."/>
            <person name="Xie B."/>
        </authorList>
    </citation>
    <scope>NUCLEOTIDE SEQUENCE</scope>
    <source>
        <strain evidence="1">BazhouSP</strain>
    </source>
</reference>
<dbReference type="AlphaFoldDB" id="A0AAD4N1W5"/>
<evidence type="ECO:0000313" key="2">
    <source>
        <dbReference type="Proteomes" id="UP001201812"/>
    </source>
</evidence>